<sequence>MSKTSIAKAILQELTREMENVGYCFDKETSSVELNIFTKENALQKTVLSYSLNGRGNYKAFGQIKIIYKDLSEIMKDIFKNSKLSEDYDYQKSTAYWEGVGIYSTIGRFSNDKTIYHCNSKETSIDFAKNYARQIKSEEENFINPHLNQKTTIEEFMKPMHHFWPGDLRAFLEHLVGYAIKTSDTNLLKYAFQKAEDVSEKLVPQARSTDFTAELKNATRNIML</sequence>
<gene>
    <name evidence="1" type="ORF">GJA_2892</name>
</gene>
<dbReference type="AlphaFoldDB" id="W0V6M3"/>
<dbReference type="KEGG" id="jag:GJA_2892"/>
<dbReference type="STRING" id="1349767.GJA_2892"/>
<protein>
    <submittedName>
        <fullName evidence="1">Uncharacterized protein</fullName>
    </submittedName>
</protein>
<keyword evidence="2" id="KW-1185">Reference proteome</keyword>
<proteinExistence type="predicted"/>
<dbReference type="RefSeq" id="WP_144241526.1">
    <property type="nucleotide sequence ID" value="NZ_BCTH01000034.1"/>
</dbReference>
<dbReference type="HOGENOM" id="CLU_1233682_0_0_4"/>
<evidence type="ECO:0000313" key="2">
    <source>
        <dbReference type="Proteomes" id="UP000027604"/>
    </source>
</evidence>
<name>W0V6M3_9BURK</name>
<reference evidence="1 2" key="1">
    <citation type="journal article" date="2015" name="Genome Announc.">
        <title>Genome Sequence of Mushroom Soft-Rot Pathogen Janthinobacterium agaricidamnosum.</title>
        <authorList>
            <person name="Graupner K."/>
            <person name="Lackner G."/>
            <person name="Hertweck C."/>
        </authorList>
    </citation>
    <scope>NUCLEOTIDE SEQUENCE [LARGE SCALE GENOMIC DNA]</scope>
    <source>
        <strain evidence="2">NBRC 102515 / DSM 9628</strain>
    </source>
</reference>
<dbReference type="Proteomes" id="UP000027604">
    <property type="component" value="Chromosome I"/>
</dbReference>
<accession>W0V6M3</accession>
<dbReference type="EMBL" id="HG322949">
    <property type="protein sequence ID" value="CDG83521.1"/>
    <property type="molecule type" value="Genomic_DNA"/>
</dbReference>
<organism evidence="1 2">
    <name type="scientific">Janthinobacterium agaricidamnosum NBRC 102515 = DSM 9628</name>
    <dbReference type="NCBI Taxonomy" id="1349767"/>
    <lineage>
        <taxon>Bacteria</taxon>
        <taxon>Pseudomonadati</taxon>
        <taxon>Pseudomonadota</taxon>
        <taxon>Betaproteobacteria</taxon>
        <taxon>Burkholderiales</taxon>
        <taxon>Oxalobacteraceae</taxon>
        <taxon>Janthinobacterium</taxon>
    </lineage>
</organism>
<evidence type="ECO:0000313" key="1">
    <source>
        <dbReference type="EMBL" id="CDG83521.1"/>
    </source>
</evidence>